<name>A0ABX8J4G9_9BACT</name>
<evidence type="ECO:0000313" key="1">
    <source>
        <dbReference type="EMBL" id="QWV93200.1"/>
    </source>
</evidence>
<dbReference type="InterPro" id="IPR021558">
    <property type="entry name" value="MazE-like"/>
</dbReference>
<dbReference type="Proteomes" id="UP000683557">
    <property type="component" value="Chromosome"/>
</dbReference>
<organism evidence="1 2">
    <name type="scientific">Geomonas oryzisoli</name>
    <dbReference type="NCBI Taxonomy" id="2847992"/>
    <lineage>
        <taxon>Bacteria</taxon>
        <taxon>Pseudomonadati</taxon>
        <taxon>Thermodesulfobacteriota</taxon>
        <taxon>Desulfuromonadia</taxon>
        <taxon>Geobacterales</taxon>
        <taxon>Geobacteraceae</taxon>
        <taxon>Geomonas</taxon>
    </lineage>
</organism>
<dbReference type="RefSeq" id="WP_216799940.1">
    <property type="nucleotide sequence ID" value="NZ_CP076723.1"/>
</dbReference>
<accession>A0ABX8J4G9</accession>
<reference evidence="1 2" key="1">
    <citation type="submission" date="2021-06" db="EMBL/GenBank/DDBJ databases">
        <title>Gemonas diversity in paddy soil.</title>
        <authorList>
            <person name="Liu G."/>
        </authorList>
    </citation>
    <scope>NUCLEOTIDE SEQUENCE [LARGE SCALE GENOMIC DNA]</scope>
    <source>
        <strain evidence="1 2">RG10</strain>
    </source>
</reference>
<evidence type="ECO:0000313" key="2">
    <source>
        <dbReference type="Proteomes" id="UP000683557"/>
    </source>
</evidence>
<dbReference type="EMBL" id="CP076723">
    <property type="protein sequence ID" value="QWV93200.1"/>
    <property type="molecule type" value="Genomic_DNA"/>
</dbReference>
<protein>
    <submittedName>
        <fullName evidence="1">Antitoxin MazE family protein</fullName>
    </submittedName>
</protein>
<gene>
    <name evidence="1" type="ORF">KP004_18850</name>
</gene>
<keyword evidence="2" id="KW-1185">Reference proteome</keyword>
<proteinExistence type="predicted"/>
<sequence>MQPTRDRVQNYRAKLREAGLKPVQIWVPDPATPGFEAECLRQSRLALQDPQNLQDLEDMAEVADWGEE</sequence>
<dbReference type="Pfam" id="PF11455">
    <property type="entry name" value="MazE-like"/>
    <property type="match status" value="1"/>
</dbReference>